<dbReference type="InterPro" id="IPR018756">
    <property type="entry name" value="DUF2314"/>
</dbReference>
<dbReference type="Proteomes" id="UP001206067">
    <property type="component" value="Unassembled WGS sequence"/>
</dbReference>
<evidence type="ECO:0000256" key="1">
    <source>
        <dbReference type="SAM" id="SignalP"/>
    </source>
</evidence>
<dbReference type="Pfam" id="PF10077">
    <property type="entry name" value="DUF2314"/>
    <property type="match status" value="1"/>
</dbReference>
<sequence>MTKKLLSPRILTLALAAFAVASPVAAQEQGAGEQFAVVTEAGDPETLAARAKAQATLPEWLGVLAAQSPDHGGIQFQFALGGREYIWVENVAREGDRLTGTLVMAPVAAEGAKGDRVEVPLAEVTDWAYWTRDERGQGVAHGFHTYEPLFADMPPERANELRRQLGWAER</sequence>
<keyword evidence="4" id="KW-1185">Reference proteome</keyword>
<accession>A0ABT1XLQ0</accession>
<reference evidence="3 4" key="1">
    <citation type="submission" date="2022-08" db="EMBL/GenBank/DDBJ databases">
        <title>Polyphasic taxonomy analysis of Qipengyuania sp.RS5-5.</title>
        <authorList>
            <person name="Xamxidin M."/>
            <person name="Wu M."/>
        </authorList>
    </citation>
    <scope>NUCLEOTIDE SEQUENCE [LARGE SCALE GENOMIC DNA]</scope>
    <source>
        <strain evidence="3 4">RS5-5</strain>
    </source>
</reference>
<evidence type="ECO:0000313" key="3">
    <source>
        <dbReference type="EMBL" id="MCR2832585.1"/>
    </source>
</evidence>
<dbReference type="RefSeq" id="WP_257594349.1">
    <property type="nucleotide sequence ID" value="NZ_JANKHH010000001.1"/>
</dbReference>
<gene>
    <name evidence="3" type="ORF">NSO95_01380</name>
</gene>
<feature type="domain" description="DUF2314" evidence="2">
    <location>
        <begin position="83"/>
        <end position="166"/>
    </location>
</feature>
<keyword evidence="1" id="KW-0732">Signal</keyword>
<comment type="caution">
    <text evidence="3">The sequence shown here is derived from an EMBL/GenBank/DDBJ whole genome shotgun (WGS) entry which is preliminary data.</text>
</comment>
<evidence type="ECO:0000313" key="4">
    <source>
        <dbReference type="Proteomes" id="UP001206067"/>
    </source>
</evidence>
<organism evidence="3 4">
    <name type="scientific">Parerythrobacter lacustris</name>
    <dbReference type="NCBI Taxonomy" id="2969984"/>
    <lineage>
        <taxon>Bacteria</taxon>
        <taxon>Pseudomonadati</taxon>
        <taxon>Pseudomonadota</taxon>
        <taxon>Alphaproteobacteria</taxon>
        <taxon>Sphingomonadales</taxon>
        <taxon>Erythrobacteraceae</taxon>
        <taxon>Parerythrobacter</taxon>
    </lineage>
</organism>
<evidence type="ECO:0000259" key="2">
    <source>
        <dbReference type="Pfam" id="PF10077"/>
    </source>
</evidence>
<feature type="signal peptide" evidence="1">
    <location>
        <begin position="1"/>
        <end position="26"/>
    </location>
</feature>
<feature type="chain" id="PRO_5045956563" evidence="1">
    <location>
        <begin position="27"/>
        <end position="170"/>
    </location>
</feature>
<name>A0ABT1XLQ0_9SPHN</name>
<protein>
    <submittedName>
        <fullName evidence="3">DUF2314 domain-containing protein</fullName>
    </submittedName>
</protein>
<dbReference type="EMBL" id="JANKHH010000001">
    <property type="protein sequence ID" value="MCR2832585.1"/>
    <property type="molecule type" value="Genomic_DNA"/>
</dbReference>
<proteinExistence type="predicted"/>